<accession>A0A0G0QVN6</accession>
<dbReference type="Gene3D" id="3.30.700.10">
    <property type="entry name" value="Glycoprotein, Type 4 Pilin"/>
    <property type="match status" value="1"/>
</dbReference>
<protein>
    <submittedName>
        <fullName evidence="1">Uncharacterized protein</fullName>
    </submittedName>
</protein>
<comment type="caution">
    <text evidence="1">The sequence shown here is derived from an EMBL/GenBank/DDBJ whole genome shotgun (WGS) entry which is preliminary data.</text>
</comment>
<dbReference type="Proteomes" id="UP000034881">
    <property type="component" value="Unassembled WGS sequence"/>
</dbReference>
<sequence>MELLVVVAIISIIGVYALSNYKSFGEDQNLKNSVLDIQSKLRTAQANATSNTKCDTQYNATWEVGFENDNAVNLNCRELPDNIYTKKTINLGNIILTSVRGEPDASCPAETAFSVIFNPLSGNINFKDDNPGGGILDGCSKITLTLENTKTIPPIQKKLIIEKGGRIYAE</sequence>
<dbReference type="AlphaFoldDB" id="A0A0G0QVN6"/>
<proteinExistence type="predicted"/>
<gene>
    <name evidence="1" type="ORF">UT77_C0012G0043</name>
</gene>
<name>A0A0G0QVN6_9BACT</name>
<reference evidence="1 2" key="1">
    <citation type="journal article" date="2015" name="Nature">
        <title>rRNA introns, odd ribosomes, and small enigmatic genomes across a large radiation of phyla.</title>
        <authorList>
            <person name="Brown C.T."/>
            <person name="Hug L.A."/>
            <person name="Thomas B.C."/>
            <person name="Sharon I."/>
            <person name="Castelle C.J."/>
            <person name="Singh A."/>
            <person name="Wilkins M.J."/>
            <person name="Williams K.H."/>
            <person name="Banfield J.F."/>
        </authorList>
    </citation>
    <scope>NUCLEOTIDE SEQUENCE [LARGE SCALE GENOMIC DNA]</scope>
</reference>
<dbReference type="SUPFAM" id="SSF54523">
    <property type="entry name" value="Pili subunits"/>
    <property type="match status" value="1"/>
</dbReference>
<dbReference type="EMBL" id="LBYB01000012">
    <property type="protein sequence ID" value="KKR41416.1"/>
    <property type="molecule type" value="Genomic_DNA"/>
</dbReference>
<evidence type="ECO:0000313" key="2">
    <source>
        <dbReference type="Proteomes" id="UP000034881"/>
    </source>
</evidence>
<dbReference type="InterPro" id="IPR045584">
    <property type="entry name" value="Pilin-like"/>
</dbReference>
<organism evidence="1 2">
    <name type="scientific">Candidatus Daviesbacteria bacterium GW2011_GWC2_40_12</name>
    <dbReference type="NCBI Taxonomy" id="1618431"/>
    <lineage>
        <taxon>Bacteria</taxon>
        <taxon>Candidatus Daviesiibacteriota</taxon>
    </lineage>
</organism>
<evidence type="ECO:0000313" key="1">
    <source>
        <dbReference type="EMBL" id="KKR41416.1"/>
    </source>
</evidence>